<evidence type="ECO:0000259" key="7">
    <source>
        <dbReference type="PROSITE" id="PS50862"/>
    </source>
</evidence>
<dbReference type="Pfam" id="PF00152">
    <property type="entry name" value="tRNA-synt_2"/>
    <property type="match status" value="1"/>
</dbReference>
<evidence type="ECO:0000256" key="5">
    <source>
        <dbReference type="ARBA" id="ARBA00022917"/>
    </source>
</evidence>
<dbReference type="EMBL" id="JABDTM020025755">
    <property type="protein sequence ID" value="KAH0812849.1"/>
    <property type="molecule type" value="Genomic_DNA"/>
</dbReference>
<evidence type="ECO:0000256" key="3">
    <source>
        <dbReference type="ARBA" id="ARBA00022741"/>
    </source>
</evidence>
<dbReference type="PRINTS" id="PR01042">
    <property type="entry name" value="TRNASYNTHASP"/>
</dbReference>
<dbReference type="InterPro" id="IPR004524">
    <property type="entry name" value="Asp-tRNA-ligase_1"/>
</dbReference>
<gene>
    <name evidence="8" type="ORF">GEV33_009948</name>
</gene>
<protein>
    <recommendedName>
        <fullName evidence="7">Aminoacyl-transfer RNA synthetases class-II family profile domain-containing protein</fullName>
    </recommendedName>
</protein>
<dbReference type="SUPFAM" id="SSF50249">
    <property type="entry name" value="Nucleic acid-binding proteins"/>
    <property type="match status" value="1"/>
</dbReference>
<dbReference type="InterPro" id="IPR012340">
    <property type="entry name" value="NA-bd_OB-fold"/>
</dbReference>
<comment type="caution">
    <text evidence="8">The sequence shown here is derived from an EMBL/GenBank/DDBJ whole genome shotgun (WGS) entry which is preliminary data.</text>
</comment>
<dbReference type="Proteomes" id="UP000719412">
    <property type="component" value="Unassembled WGS sequence"/>
</dbReference>
<reference evidence="8" key="1">
    <citation type="journal article" date="2020" name="J Insects Food Feed">
        <title>The yellow mealworm (Tenebrio molitor) genome: a resource for the emerging insects as food and feed industry.</title>
        <authorList>
            <person name="Eriksson T."/>
            <person name="Andere A."/>
            <person name="Kelstrup H."/>
            <person name="Emery V."/>
            <person name="Picard C."/>
        </authorList>
    </citation>
    <scope>NUCLEOTIDE SEQUENCE</scope>
    <source>
        <strain evidence="8">Stoneville</strain>
        <tissue evidence="8">Whole head</tissue>
    </source>
</reference>
<keyword evidence="4" id="KW-0067">ATP-binding</keyword>
<dbReference type="PROSITE" id="PS50862">
    <property type="entry name" value="AA_TRNA_LIGASE_II"/>
    <property type="match status" value="1"/>
</dbReference>
<keyword evidence="5" id="KW-0648">Protein biosynthesis</keyword>
<dbReference type="InterPro" id="IPR047089">
    <property type="entry name" value="Asp-tRNA-ligase_1_N"/>
</dbReference>
<dbReference type="InterPro" id="IPR002312">
    <property type="entry name" value="Asp/Asn-tRNA-synth_IIb"/>
</dbReference>
<keyword evidence="9" id="KW-1185">Reference proteome</keyword>
<keyword evidence="6" id="KW-0030">Aminoacyl-tRNA synthetase</keyword>
<evidence type="ECO:0000313" key="8">
    <source>
        <dbReference type="EMBL" id="KAH0812849.1"/>
    </source>
</evidence>
<dbReference type="NCBIfam" id="NF001750">
    <property type="entry name" value="PRK00476.1"/>
    <property type="match status" value="1"/>
</dbReference>
<dbReference type="Gene3D" id="3.30.1360.30">
    <property type="entry name" value="GAD-like domain"/>
    <property type="match status" value="1"/>
</dbReference>
<keyword evidence="2" id="KW-0436">Ligase</keyword>
<dbReference type="InterPro" id="IPR004115">
    <property type="entry name" value="GAD-like_sf"/>
</dbReference>
<evidence type="ECO:0000313" key="9">
    <source>
        <dbReference type="Proteomes" id="UP000719412"/>
    </source>
</evidence>
<reference evidence="8" key="2">
    <citation type="submission" date="2021-08" db="EMBL/GenBank/DDBJ databases">
        <authorList>
            <person name="Eriksson T."/>
        </authorList>
    </citation>
    <scope>NUCLEOTIDE SEQUENCE</scope>
    <source>
        <strain evidence="8">Stoneville</strain>
        <tissue evidence="8">Whole head</tissue>
    </source>
</reference>
<evidence type="ECO:0000256" key="6">
    <source>
        <dbReference type="ARBA" id="ARBA00023146"/>
    </source>
</evidence>
<keyword evidence="3" id="KW-0547">Nucleotide-binding</keyword>
<evidence type="ECO:0000256" key="1">
    <source>
        <dbReference type="ARBA" id="ARBA00006303"/>
    </source>
</evidence>
<dbReference type="GO" id="GO:0005739">
    <property type="term" value="C:mitochondrion"/>
    <property type="evidence" value="ECO:0007669"/>
    <property type="project" value="TreeGrafter"/>
</dbReference>
<dbReference type="Pfam" id="PF01336">
    <property type="entry name" value="tRNA_anti-codon"/>
    <property type="match status" value="1"/>
</dbReference>
<dbReference type="AlphaFoldDB" id="A0A8J6HDP0"/>
<evidence type="ECO:0000256" key="4">
    <source>
        <dbReference type="ARBA" id="ARBA00022840"/>
    </source>
</evidence>
<dbReference type="GO" id="GO:0003676">
    <property type="term" value="F:nucleic acid binding"/>
    <property type="evidence" value="ECO:0007669"/>
    <property type="project" value="InterPro"/>
</dbReference>
<dbReference type="InterPro" id="IPR045864">
    <property type="entry name" value="aa-tRNA-synth_II/BPL/LPL"/>
</dbReference>
<dbReference type="Gene3D" id="3.30.930.10">
    <property type="entry name" value="Bira Bifunctional Protein, Domain 2"/>
    <property type="match status" value="1"/>
</dbReference>
<name>A0A8J6HDP0_TENMO</name>
<dbReference type="GO" id="GO:0005524">
    <property type="term" value="F:ATP binding"/>
    <property type="evidence" value="ECO:0007669"/>
    <property type="project" value="UniProtKB-KW"/>
</dbReference>
<evidence type="ECO:0000256" key="2">
    <source>
        <dbReference type="ARBA" id="ARBA00022598"/>
    </source>
</evidence>
<dbReference type="GO" id="GO:0006422">
    <property type="term" value="P:aspartyl-tRNA aminoacylation"/>
    <property type="evidence" value="ECO:0007669"/>
    <property type="project" value="TreeGrafter"/>
</dbReference>
<dbReference type="NCBIfam" id="TIGR00459">
    <property type="entry name" value="aspS_bact"/>
    <property type="match status" value="1"/>
</dbReference>
<dbReference type="SUPFAM" id="SSF55261">
    <property type="entry name" value="GAD domain-like"/>
    <property type="match status" value="1"/>
</dbReference>
<dbReference type="Gene3D" id="2.40.50.140">
    <property type="entry name" value="Nucleic acid-binding proteins"/>
    <property type="match status" value="1"/>
</dbReference>
<dbReference type="PANTHER" id="PTHR22594:SF5">
    <property type="entry name" value="ASPARTATE--TRNA LIGASE, MITOCHONDRIAL"/>
    <property type="match status" value="1"/>
</dbReference>
<accession>A0A8J6HDP0</accession>
<organism evidence="8 9">
    <name type="scientific">Tenebrio molitor</name>
    <name type="common">Yellow mealworm beetle</name>
    <dbReference type="NCBI Taxonomy" id="7067"/>
    <lineage>
        <taxon>Eukaryota</taxon>
        <taxon>Metazoa</taxon>
        <taxon>Ecdysozoa</taxon>
        <taxon>Arthropoda</taxon>
        <taxon>Hexapoda</taxon>
        <taxon>Insecta</taxon>
        <taxon>Pterygota</taxon>
        <taxon>Neoptera</taxon>
        <taxon>Endopterygota</taxon>
        <taxon>Coleoptera</taxon>
        <taxon>Polyphaga</taxon>
        <taxon>Cucujiformia</taxon>
        <taxon>Tenebrionidae</taxon>
        <taxon>Tenebrio</taxon>
    </lineage>
</organism>
<comment type="similarity">
    <text evidence="1">Belongs to the class-II aminoacyl-tRNA synthetase family. Type 1 subfamily.</text>
</comment>
<dbReference type="PANTHER" id="PTHR22594">
    <property type="entry name" value="ASPARTYL/LYSYL-TRNA SYNTHETASE"/>
    <property type="match status" value="1"/>
</dbReference>
<dbReference type="InterPro" id="IPR004364">
    <property type="entry name" value="Aa-tRNA-synt_II"/>
</dbReference>
<dbReference type="HAMAP" id="MF_00044">
    <property type="entry name" value="Asp_tRNA_synth_type1"/>
    <property type="match status" value="1"/>
</dbReference>
<dbReference type="SUPFAM" id="SSF55681">
    <property type="entry name" value="Class II aaRS and biotin synthetases"/>
    <property type="match status" value="1"/>
</dbReference>
<dbReference type="InterPro" id="IPR006195">
    <property type="entry name" value="aa-tRNA-synth_II"/>
</dbReference>
<proteinExistence type="inferred from homology"/>
<dbReference type="CDD" id="cd04317">
    <property type="entry name" value="EcAspRS_like_N"/>
    <property type="match status" value="1"/>
</dbReference>
<feature type="domain" description="Aminoacyl-transfer RNA synthetases class-II family profile" evidence="7">
    <location>
        <begin position="206"/>
        <end position="616"/>
    </location>
</feature>
<dbReference type="InterPro" id="IPR004365">
    <property type="entry name" value="NA-bd_OB_tRNA"/>
</dbReference>
<dbReference type="GO" id="GO:0004815">
    <property type="term" value="F:aspartate-tRNA ligase activity"/>
    <property type="evidence" value="ECO:0007669"/>
    <property type="project" value="TreeGrafter"/>
</dbReference>
<sequence>MYKIVRNMSRMRFGFSKKIPTSQLNPKCLAVNLPPLRRASSNKSQNIYLVDEDDSSSSESSTNINKYTQRTHTCGELTIDNVGENVTLCGWLEFQRMDKFVVLRDSYGVTQLLIPDTDKKTQKLLQALPLETIIQVKGSVLSRPANMRNEKQQTGDVEVYVEDFVVLNKARDNLPFNIREFQKAKEALRMQYRYLDLRFPLMQRNLRVRSEMLMKMREFLVNRCGFVDVETPTLFKKTPGGAQEFIVPTRFPGQFYSLVQSPQQFKQMLMAGAVDRYFQIARCYRDEGARPDRQPEFTQLDIEMSFANLDGILELVEELLCNSWPDFLAPLPKKFQRISFADAMGRYGSDQPDVRFGFQLQNCTEVLKLNSKLVTADDFGAYCLVFPKEYANLGKSLKESFTELSKQYPLAKLVQSKVATPKEFASKIGKLLGESVATKLCGQVDLGDDSVAFLAYGDKRHAQNLLGKIRVNYVDYLETLGVSVKKKGMHILWVVDMPLFEPGETPGGLKSAHHPFTAPNTADLDLLEKAPLQVRSLSFDLVLNGNEVGGGSVRIHDPHLQEKILQMLGIDKSSMQHMIDMLSSGCPPHGGIALGLDRLMSKILKTSSIRDVIAFPKTFEGKDPLSGAPSPVSEADQKLYNVKSIFPVK</sequence>